<evidence type="ECO:0000256" key="1">
    <source>
        <dbReference type="SAM" id="Coils"/>
    </source>
</evidence>
<name>A0A9Q4B1P7_SALAG</name>
<sequence length="159" mass="17599">MASKHTFRGIAAGLFLCGSLLAAIYYVQPETFFAVSNGSDEAIEDDNSATQEIVEEIKRENEELHIQIEELKAVVDNEVNEDESVIEADPLYISILSIEQGMTSKDISHKLETLNIVQSAQEFEAALSDRGVAQQLQIGDYTLDSTMTLEEIIDLITSQ</sequence>
<reference evidence="2" key="1">
    <citation type="submission" date="2020-06" db="EMBL/GenBank/DDBJ databases">
        <title>Insight into the genomes of haloalkaliphilic bacilli from Kenyan soda lakes.</title>
        <authorList>
            <person name="Mwirichia R."/>
            <person name="Villamizar G.C."/>
            <person name="Poehlein A."/>
            <person name="Mugweru J."/>
            <person name="Kipnyargis A."/>
            <person name="Kiplimo D."/>
            <person name="Orwa P."/>
            <person name="Daniel R."/>
        </authorList>
    </citation>
    <scope>NUCLEOTIDE SEQUENCE</scope>
    <source>
        <strain evidence="2">B1096_S55</strain>
    </source>
</reference>
<protein>
    <submittedName>
        <fullName evidence="2">Endolytic transglycosylase MltG</fullName>
    </submittedName>
</protein>
<gene>
    <name evidence="2" type="ORF">HXA33_09200</name>
</gene>
<dbReference type="AlphaFoldDB" id="A0A9Q4B1P7"/>
<dbReference type="Proteomes" id="UP001057753">
    <property type="component" value="Unassembled WGS sequence"/>
</dbReference>
<keyword evidence="3" id="KW-1185">Reference proteome</keyword>
<organism evidence="2 3">
    <name type="scientific">Salipaludibacillus agaradhaerens</name>
    <name type="common">Bacillus agaradhaerens</name>
    <dbReference type="NCBI Taxonomy" id="76935"/>
    <lineage>
        <taxon>Bacteria</taxon>
        <taxon>Bacillati</taxon>
        <taxon>Bacillota</taxon>
        <taxon>Bacilli</taxon>
        <taxon>Bacillales</taxon>
        <taxon>Bacillaceae</taxon>
    </lineage>
</organism>
<dbReference type="Gene3D" id="3.30.1490.480">
    <property type="entry name" value="Endolytic murein transglycosylase"/>
    <property type="match status" value="1"/>
</dbReference>
<proteinExistence type="predicted"/>
<accession>A0A9Q4B1P7</accession>
<keyword evidence="1" id="KW-0175">Coiled coil</keyword>
<dbReference type="EMBL" id="JABXYM010000001">
    <property type="protein sequence ID" value="MCR6096733.1"/>
    <property type="molecule type" value="Genomic_DNA"/>
</dbReference>
<comment type="caution">
    <text evidence="2">The sequence shown here is derived from an EMBL/GenBank/DDBJ whole genome shotgun (WGS) entry which is preliminary data.</text>
</comment>
<evidence type="ECO:0000313" key="2">
    <source>
        <dbReference type="EMBL" id="MCR6096733.1"/>
    </source>
</evidence>
<evidence type="ECO:0000313" key="3">
    <source>
        <dbReference type="Proteomes" id="UP001057753"/>
    </source>
</evidence>
<feature type="coiled-coil region" evidence="1">
    <location>
        <begin position="47"/>
        <end position="81"/>
    </location>
</feature>
<dbReference type="RefSeq" id="WP_257821259.1">
    <property type="nucleotide sequence ID" value="NZ_JABXYM010000001.1"/>
</dbReference>